<dbReference type="AlphaFoldDB" id="A0A0N4WK25"/>
<feature type="region of interest" description="Disordered" evidence="3">
    <location>
        <begin position="164"/>
        <end position="303"/>
    </location>
</feature>
<evidence type="ECO:0000313" key="6">
    <source>
        <dbReference type="Proteomes" id="UP000268014"/>
    </source>
</evidence>
<evidence type="ECO:0000256" key="1">
    <source>
        <dbReference type="ARBA" id="ARBA00022734"/>
    </source>
</evidence>
<evidence type="ECO:0000256" key="2">
    <source>
        <dbReference type="RuleBase" id="RU102079"/>
    </source>
</evidence>
<feature type="compositionally biased region" description="Low complexity" evidence="3">
    <location>
        <begin position="261"/>
        <end position="279"/>
    </location>
</feature>
<dbReference type="InterPro" id="IPR001079">
    <property type="entry name" value="Galectin_CRD"/>
</dbReference>
<dbReference type="Gene3D" id="2.60.120.200">
    <property type="match status" value="1"/>
</dbReference>
<feature type="compositionally biased region" description="Polar residues" evidence="3">
    <location>
        <begin position="289"/>
        <end position="303"/>
    </location>
</feature>
<feature type="compositionally biased region" description="Polar residues" evidence="3">
    <location>
        <begin position="226"/>
        <end position="260"/>
    </location>
</feature>
<dbReference type="InterPro" id="IPR013320">
    <property type="entry name" value="ConA-like_dom_sf"/>
</dbReference>
<organism evidence="7">
    <name type="scientific">Haemonchus placei</name>
    <name type="common">Barber's pole worm</name>
    <dbReference type="NCBI Taxonomy" id="6290"/>
    <lineage>
        <taxon>Eukaryota</taxon>
        <taxon>Metazoa</taxon>
        <taxon>Ecdysozoa</taxon>
        <taxon>Nematoda</taxon>
        <taxon>Chromadorea</taxon>
        <taxon>Rhabditida</taxon>
        <taxon>Rhabditina</taxon>
        <taxon>Rhabditomorpha</taxon>
        <taxon>Strongyloidea</taxon>
        <taxon>Trichostrongylidae</taxon>
        <taxon>Haemonchus</taxon>
    </lineage>
</organism>
<evidence type="ECO:0000313" key="7">
    <source>
        <dbReference type="WBParaSite" id="HPLM_0001140001-mRNA-1"/>
    </source>
</evidence>
<gene>
    <name evidence="5" type="ORF">HPLM_LOCUS11392</name>
</gene>
<evidence type="ECO:0000259" key="4">
    <source>
        <dbReference type="PROSITE" id="PS51304"/>
    </source>
</evidence>
<sequence>MPFRREVHSGCAIGTSISCTAQAFKAKEKSFTIQMATAKDIAVIVNVPIAKSGKVSIRARIDGRYTNDNEASIFVPLDMKFSMKLHITPNVTELYYNDTHLLDYVHRVSPAEIREVFIEGPLIVEEVVFTPPQGSLLDPIPSYDEATSSSAYIPVADMQRLSLGKPGASSSLTTKPTPAPVPSPFTVLTPTPGPPQIGLSSSIVNNPMPGVPLPSQPAGVLDRTPELSQNRSPSNSISWNPFEQSSSTNKPPIYENNPSYTPTALQQAQSTSSSSTPTPYRVALPPETPYSTQSSIQPLQPQSFTTQPLQPYQVQPYPTGTQATITPYPSSSQVQILPQQTYNPTPTAQVMPMPQPYTAQYPYPAQSPYVSPNPYPQAVPGVQPPYNAYQQAAPYQYPVQQGPYASDPIYAVKAHSDVRPARHHKGTTVNQVLRQLFIVAGVGGVSGIV</sequence>
<evidence type="ECO:0000256" key="3">
    <source>
        <dbReference type="SAM" id="MobiDB-lite"/>
    </source>
</evidence>
<reference evidence="7" key="1">
    <citation type="submission" date="2016-04" db="UniProtKB">
        <authorList>
            <consortium name="WormBaseParasite"/>
        </authorList>
    </citation>
    <scope>IDENTIFICATION</scope>
</reference>
<accession>A0A0N4WK25</accession>
<dbReference type="PROSITE" id="PS51304">
    <property type="entry name" value="GALECTIN"/>
    <property type="match status" value="1"/>
</dbReference>
<dbReference type="Pfam" id="PF00337">
    <property type="entry name" value="Gal-bind_lectin"/>
    <property type="match status" value="1"/>
</dbReference>
<dbReference type="WBParaSite" id="HPLM_0001140001-mRNA-1">
    <property type="protein sequence ID" value="HPLM_0001140001-mRNA-1"/>
    <property type="gene ID" value="HPLM_0001140001"/>
</dbReference>
<dbReference type="OrthoDB" id="5871144at2759"/>
<name>A0A0N4WK25_HAEPC</name>
<proteinExistence type="predicted"/>
<evidence type="ECO:0000313" key="5">
    <source>
        <dbReference type="EMBL" id="VDO42764.1"/>
    </source>
</evidence>
<dbReference type="SUPFAM" id="SSF49899">
    <property type="entry name" value="Concanavalin A-like lectins/glucanases"/>
    <property type="match status" value="1"/>
</dbReference>
<keyword evidence="1 2" id="KW-0430">Lectin</keyword>
<dbReference type="Proteomes" id="UP000268014">
    <property type="component" value="Unassembled WGS sequence"/>
</dbReference>
<dbReference type="OMA" id="FVHRVDP"/>
<dbReference type="EMBL" id="UZAF01017556">
    <property type="protein sequence ID" value="VDO42764.1"/>
    <property type="molecule type" value="Genomic_DNA"/>
</dbReference>
<protein>
    <recommendedName>
        <fullName evidence="2">Galectin</fullName>
    </recommendedName>
</protein>
<dbReference type="PROSITE" id="PS51257">
    <property type="entry name" value="PROKAR_LIPOPROTEIN"/>
    <property type="match status" value="1"/>
</dbReference>
<dbReference type="GO" id="GO:0030246">
    <property type="term" value="F:carbohydrate binding"/>
    <property type="evidence" value="ECO:0007669"/>
    <property type="project" value="UniProtKB-UniRule"/>
</dbReference>
<reference evidence="5 6" key="2">
    <citation type="submission" date="2018-11" db="EMBL/GenBank/DDBJ databases">
        <authorList>
            <consortium name="Pathogen Informatics"/>
        </authorList>
    </citation>
    <scope>NUCLEOTIDE SEQUENCE [LARGE SCALE GENOMIC DNA]</scope>
    <source>
        <strain evidence="5 6">MHpl1</strain>
    </source>
</reference>
<keyword evidence="6" id="KW-1185">Reference proteome</keyword>
<feature type="domain" description="Galectin" evidence="4">
    <location>
        <begin position="3"/>
        <end position="130"/>
    </location>
</feature>